<sequence length="145" mass="16507">MHYLHASLTESMRLYPPVPHEFKTAAADVLPDGTPIAKGAVLLLQIYAMGRSENIWGSDCLAFRLERFRQDGSFVPPSPFAYPVFLALLRMCLVMDMAMMQMKLVAATLLRRYRFVVRDGHRVNTVYSLAMRIKEGLPVYVRRGV</sequence>
<dbReference type="GO" id="GO:0004497">
    <property type="term" value="F:monooxygenase activity"/>
    <property type="evidence" value="ECO:0007669"/>
    <property type="project" value="InterPro"/>
</dbReference>
<evidence type="ECO:0000313" key="7">
    <source>
        <dbReference type="Proteomes" id="UP000822688"/>
    </source>
</evidence>
<keyword evidence="7" id="KW-1185">Reference proteome</keyword>
<dbReference type="AlphaFoldDB" id="A0A8T0GGQ2"/>
<dbReference type="Gene3D" id="1.10.630.10">
    <property type="entry name" value="Cytochrome P450"/>
    <property type="match status" value="1"/>
</dbReference>
<dbReference type="GO" id="GO:0020037">
    <property type="term" value="F:heme binding"/>
    <property type="evidence" value="ECO:0007669"/>
    <property type="project" value="InterPro"/>
</dbReference>
<keyword evidence="5" id="KW-1133">Transmembrane helix</keyword>
<dbReference type="Pfam" id="PF00067">
    <property type="entry name" value="p450"/>
    <property type="match status" value="1"/>
</dbReference>
<dbReference type="InterPro" id="IPR036396">
    <property type="entry name" value="Cyt_P450_sf"/>
</dbReference>
<name>A0A8T0GGQ2_CERPU</name>
<keyword evidence="3" id="KW-0560">Oxidoreductase</keyword>
<evidence type="ECO:0000256" key="5">
    <source>
        <dbReference type="SAM" id="Phobius"/>
    </source>
</evidence>
<dbReference type="PANTHER" id="PTHR24296">
    <property type="entry name" value="CYTOCHROME P450"/>
    <property type="match status" value="1"/>
</dbReference>
<evidence type="ECO:0000313" key="6">
    <source>
        <dbReference type="EMBL" id="KAG0556958.1"/>
    </source>
</evidence>
<reference evidence="6 7" key="1">
    <citation type="submission" date="2020-06" db="EMBL/GenBank/DDBJ databases">
        <title>WGS assembly of Ceratodon purpureus strain R40.</title>
        <authorList>
            <person name="Carey S.B."/>
            <person name="Jenkins J."/>
            <person name="Shu S."/>
            <person name="Lovell J.T."/>
            <person name="Sreedasyam A."/>
            <person name="Maumus F."/>
            <person name="Tiley G.P."/>
            <person name="Fernandez-Pozo N."/>
            <person name="Barry K."/>
            <person name="Chen C."/>
            <person name="Wang M."/>
            <person name="Lipzen A."/>
            <person name="Daum C."/>
            <person name="Saski C.A."/>
            <person name="Payton A.C."/>
            <person name="Mcbreen J.C."/>
            <person name="Conrad R.E."/>
            <person name="Kollar L.M."/>
            <person name="Olsson S."/>
            <person name="Huttunen S."/>
            <person name="Landis J.B."/>
            <person name="Wickett N.J."/>
            <person name="Johnson M.G."/>
            <person name="Rensing S.A."/>
            <person name="Grimwood J."/>
            <person name="Schmutz J."/>
            <person name="Mcdaniel S.F."/>
        </authorList>
    </citation>
    <scope>NUCLEOTIDE SEQUENCE [LARGE SCALE GENOMIC DNA]</scope>
    <source>
        <strain evidence="6 7">R40</strain>
    </source>
</reference>
<dbReference type="SUPFAM" id="SSF48264">
    <property type="entry name" value="Cytochrome P450"/>
    <property type="match status" value="1"/>
</dbReference>
<evidence type="ECO:0000256" key="4">
    <source>
        <dbReference type="ARBA" id="ARBA00023004"/>
    </source>
</evidence>
<dbReference type="EMBL" id="CM026432">
    <property type="protein sequence ID" value="KAG0556958.1"/>
    <property type="molecule type" value="Genomic_DNA"/>
</dbReference>
<proteinExistence type="inferred from homology"/>
<keyword evidence="4" id="KW-0408">Iron</keyword>
<organism evidence="6 7">
    <name type="scientific">Ceratodon purpureus</name>
    <name type="common">Fire moss</name>
    <name type="synonym">Dicranum purpureum</name>
    <dbReference type="NCBI Taxonomy" id="3225"/>
    <lineage>
        <taxon>Eukaryota</taxon>
        <taxon>Viridiplantae</taxon>
        <taxon>Streptophyta</taxon>
        <taxon>Embryophyta</taxon>
        <taxon>Bryophyta</taxon>
        <taxon>Bryophytina</taxon>
        <taxon>Bryopsida</taxon>
        <taxon>Dicranidae</taxon>
        <taxon>Pseudoditrichales</taxon>
        <taxon>Ditrichaceae</taxon>
        <taxon>Ceratodon</taxon>
    </lineage>
</organism>
<keyword evidence="5" id="KW-0812">Transmembrane</keyword>
<evidence type="ECO:0000256" key="1">
    <source>
        <dbReference type="ARBA" id="ARBA00010617"/>
    </source>
</evidence>
<evidence type="ECO:0000256" key="2">
    <source>
        <dbReference type="ARBA" id="ARBA00022723"/>
    </source>
</evidence>
<feature type="transmembrane region" description="Helical" evidence="5">
    <location>
        <begin position="80"/>
        <end position="99"/>
    </location>
</feature>
<protein>
    <recommendedName>
        <fullName evidence="8">Cytochrome P450</fullName>
    </recommendedName>
</protein>
<evidence type="ECO:0008006" key="8">
    <source>
        <dbReference type="Google" id="ProtNLM"/>
    </source>
</evidence>
<dbReference type="InterPro" id="IPR001128">
    <property type="entry name" value="Cyt_P450"/>
</dbReference>
<accession>A0A8T0GGQ2</accession>
<dbReference type="Proteomes" id="UP000822688">
    <property type="component" value="Chromosome 11"/>
</dbReference>
<keyword evidence="2" id="KW-0479">Metal-binding</keyword>
<comment type="similarity">
    <text evidence="1">Belongs to the cytochrome P450 family.</text>
</comment>
<keyword evidence="5" id="KW-0472">Membrane</keyword>
<comment type="caution">
    <text evidence="6">The sequence shown here is derived from an EMBL/GenBank/DDBJ whole genome shotgun (WGS) entry which is preliminary data.</text>
</comment>
<evidence type="ECO:0000256" key="3">
    <source>
        <dbReference type="ARBA" id="ARBA00023002"/>
    </source>
</evidence>
<dbReference type="GO" id="GO:0005506">
    <property type="term" value="F:iron ion binding"/>
    <property type="evidence" value="ECO:0007669"/>
    <property type="project" value="InterPro"/>
</dbReference>
<dbReference type="GO" id="GO:0016705">
    <property type="term" value="F:oxidoreductase activity, acting on paired donors, with incorporation or reduction of molecular oxygen"/>
    <property type="evidence" value="ECO:0007669"/>
    <property type="project" value="InterPro"/>
</dbReference>
<gene>
    <name evidence="6" type="ORF">KC19_11G090800</name>
</gene>